<dbReference type="EMBL" id="JAMBOL010000009">
    <property type="protein sequence ID" value="MCM3714698.1"/>
    <property type="molecule type" value="Genomic_DNA"/>
</dbReference>
<accession>A0A9X2IQL6</accession>
<dbReference type="InterPro" id="IPR036388">
    <property type="entry name" value="WH-like_DNA-bd_sf"/>
</dbReference>
<dbReference type="PANTHER" id="PTHR43537:SF5">
    <property type="entry name" value="UXU OPERON TRANSCRIPTIONAL REGULATOR"/>
    <property type="match status" value="1"/>
</dbReference>
<keyword evidence="4" id="KW-0175">Coiled coil</keyword>
<protein>
    <submittedName>
        <fullName evidence="6">FadR family transcriptional regulator</fullName>
    </submittedName>
</protein>
<dbReference type="Gene3D" id="1.10.10.10">
    <property type="entry name" value="Winged helix-like DNA-binding domain superfamily/Winged helix DNA-binding domain"/>
    <property type="match status" value="1"/>
</dbReference>
<dbReference type="Proteomes" id="UP001139179">
    <property type="component" value="Unassembled WGS sequence"/>
</dbReference>
<feature type="domain" description="HTH gntR-type" evidence="5">
    <location>
        <begin position="9"/>
        <end position="76"/>
    </location>
</feature>
<evidence type="ECO:0000313" key="7">
    <source>
        <dbReference type="Proteomes" id="UP001139179"/>
    </source>
</evidence>
<dbReference type="Pfam" id="PF00392">
    <property type="entry name" value="GntR"/>
    <property type="match status" value="1"/>
</dbReference>
<feature type="coiled-coil region" evidence="4">
    <location>
        <begin position="96"/>
        <end position="143"/>
    </location>
</feature>
<dbReference type="PANTHER" id="PTHR43537">
    <property type="entry name" value="TRANSCRIPTIONAL REGULATOR, GNTR FAMILY"/>
    <property type="match status" value="1"/>
</dbReference>
<comment type="caution">
    <text evidence="6">The sequence shown here is derived from an EMBL/GenBank/DDBJ whole genome shotgun (WGS) entry which is preliminary data.</text>
</comment>
<dbReference type="Gene3D" id="1.20.120.530">
    <property type="entry name" value="GntR ligand-binding domain-like"/>
    <property type="match status" value="1"/>
</dbReference>
<evidence type="ECO:0000256" key="4">
    <source>
        <dbReference type="SAM" id="Coils"/>
    </source>
</evidence>
<dbReference type="InterPro" id="IPR008920">
    <property type="entry name" value="TF_FadR/GntR_C"/>
</dbReference>
<dbReference type="SMART" id="SM00345">
    <property type="entry name" value="HTH_GNTR"/>
    <property type="match status" value="1"/>
</dbReference>
<proteinExistence type="predicted"/>
<dbReference type="RefSeq" id="WP_251223467.1">
    <property type="nucleotide sequence ID" value="NZ_JAMBOL010000009.1"/>
</dbReference>
<reference evidence="6" key="1">
    <citation type="submission" date="2022-05" db="EMBL/GenBank/DDBJ databases">
        <title>Comparative Genomics of Spacecraft Associated Microbes.</title>
        <authorList>
            <person name="Tran M.T."/>
            <person name="Wright A."/>
            <person name="Seuylemezian A."/>
            <person name="Eisen J."/>
            <person name="Coil D."/>
        </authorList>
    </citation>
    <scope>NUCLEOTIDE SEQUENCE</scope>
    <source>
        <strain evidence="6">214.1.1</strain>
    </source>
</reference>
<dbReference type="GO" id="GO:0003677">
    <property type="term" value="F:DNA binding"/>
    <property type="evidence" value="ECO:0007669"/>
    <property type="project" value="UniProtKB-KW"/>
</dbReference>
<evidence type="ECO:0000313" key="6">
    <source>
        <dbReference type="EMBL" id="MCM3714698.1"/>
    </source>
</evidence>
<evidence type="ECO:0000256" key="3">
    <source>
        <dbReference type="ARBA" id="ARBA00023163"/>
    </source>
</evidence>
<keyword evidence="2" id="KW-0238">DNA-binding</keyword>
<name>A0A9X2IQL6_9BACI</name>
<dbReference type="CDD" id="cd07377">
    <property type="entry name" value="WHTH_GntR"/>
    <property type="match status" value="1"/>
</dbReference>
<dbReference type="InterPro" id="IPR036390">
    <property type="entry name" value="WH_DNA-bd_sf"/>
</dbReference>
<keyword evidence="1" id="KW-0805">Transcription regulation</keyword>
<dbReference type="PRINTS" id="PR00035">
    <property type="entry name" value="HTHGNTR"/>
</dbReference>
<dbReference type="InterPro" id="IPR000524">
    <property type="entry name" value="Tscrpt_reg_HTH_GntR"/>
</dbReference>
<organism evidence="6 7">
    <name type="scientific">Halalkalibacter oceani</name>
    <dbReference type="NCBI Taxonomy" id="1653776"/>
    <lineage>
        <taxon>Bacteria</taxon>
        <taxon>Bacillati</taxon>
        <taxon>Bacillota</taxon>
        <taxon>Bacilli</taxon>
        <taxon>Bacillales</taxon>
        <taxon>Bacillaceae</taxon>
        <taxon>Halalkalibacter</taxon>
    </lineage>
</organism>
<keyword evidence="7" id="KW-1185">Reference proteome</keyword>
<dbReference type="PROSITE" id="PS50949">
    <property type="entry name" value="HTH_GNTR"/>
    <property type="match status" value="1"/>
</dbReference>
<sequence length="242" mass="27691">MDFKPIKKTNLGDDVILQLKDLIVKGKLKIGDKLPNERELCTLLGVSRSSLREGLKVLAQQGLITRITSGTYVTAEFSKVIEDSLTMQILLNEATFDEVQETRLALEKELTALAAQRRTDEDLQAMEEQLATLREAVEQNDKRLFVKADMEFHQMIAKAARNSVLMYVYNTISHLIFKVQKQVAYDSTVLAASHDYHQQIYQLLVAKEDELAQKTMESHLVDVQKRLQSLTNFREITEKTFE</sequence>
<evidence type="ECO:0000256" key="2">
    <source>
        <dbReference type="ARBA" id="ARBA00023125"/>
    </source>
</evidence>
<dbReference type="GO" id="GO:0003700">
    <property type="term" value="F:DNA-binding transcription factor activity"/>
    <property type="evidence" value="ECO:0007669"/>
    <property type="project" value="InterPro"/>
</dbReference>
<evidence type="ECO:0000259" key="5">
    <source>
        <dbReference type="PROSITE" id="PS50949"/>
    </source>
</evidence>
<gene>
    <name evidence="6" type="ORF">M3202_11475</name>
</gene>
<dbReference type="InterPro" id="IPR011711">
    <property type="entry name" value="GntR_C"/>
</dbReference>
<keyword evidence="3" id="KW-0804">Transcription</keyword>
<evidence type="ECO:0000256" key="1">
    <source>
        <dbReference type="ARBA" id="ARBA00023015"/>
    </source>
</evidence>
<dbReference type="SUPFAM" id="SSF48008">
    <property type="entry name" value="GntR ligand-binding domain-like"/>
    <property type="match status" value="1"/>
</dbReference>
<dbReference type="SUPFAM" id="SSF46785">
    <property type="entry name" value="Winged helix' DNA-binding domain"/>
    <property type="match status" value="1"/>
</dbReference>
<dbReference type="SMART" id="SM00895">
    <property type="entry name" value="FCD"/>
    <property type="match status" value="1"/>
</dbReference>
<dbReference type="Pfam" id="PF07729">
    <property type="entry name" value="FCD"/>
    <property type="match status" value="1"/>
</dbReference>
<dbReference type="AlphaFoldDB" id="A0A9X2IQL6"/>